<dbReference type="EMBL" id="JAEUGD010000059">
    <property type="protein sequence ID" value="MBL6448256.1"/>
    <property type="molecule type" value="Genomic_DNA"/>
</dbReference>
<dbReference type="InterPro" id="IPR018760">
    <property type="entry name" value="DUF2326"/>
</dbReference>
<evidence type="ECO:0000259" key="1">
    <source>
        <dbReference type="Pfam" id="PF10088"/>
    </source>
</evidence>
<dbReference type="AlphaFoldDB" id="A0A937G4F8"/>
<sequence length="178" mass="21006">HYNIKVSVFSYFNIVPFFGKSSQEILKSSIFLDEDYSHAYFDISSKSKSNREHLPFKIEVEIPKDDALGQLRLRLIAYDLMVFLHNIRTNRNLPDFIAHDGVFHGIANNTRVNTLNYIYHQFLSSPNFQYLVTFNEDEIYIPEDKESVYGKYEFDWKSMIVAEFSDSPNEMIFKRAFT</sequence>
<protein>
    <submittedName>
        <fullName evidence="2">DUF2326 domain-containing protein</fullName>
    </submittedName>
</protein>
<dbReference type="Pfam" id="PF10088">
    <property type="entry name" value="DUF2326"/>
    <property type="match status" value="1"/>
</dbReference>
<dbReference type="RefSeq" id="WP_202857797.1">
    <property type="nucleotide sequence ID" value="NZ_JAEUGD010000059.1"/>
</dbReference>
<name>A0A937G4F8_9BACT</name>
<feature type="non-terminal residue" evidence="2">
    <location>
        <position position="1"/>
    </location>
</feature>
<dbReference type="Proteomes" id="UP000614216">
    <property type="component" value="Unassembled WGS sequence"/>
</dbReference>
<keyword evidence="3" id="KW-1185">Reference proteome</keyword>
<proteinExistence type="predicted"/>
<comment type="caution">
    <text evidence="2">The sequence shown here is derived from an EMBL/GenBank/DDBJ whole genome shotgun (WGS) entry which is preliminary data.</text>
</comment>
<evidence type="ECO:0000313" key="2">
    <source>
        <dbReference type="EMBL" id="MBL6448256.1"/>
    </source>
</evidence>
<evidence type="ECO:0000313" key="3">
    <source>
        <dbReference type="Proteomes" id="UP000614216"/>
    </source>
</evidence>
<reference evidence="2" key="1">
    <citation type="submission" date="2021-01" db="EMBL/GenBank/DDBJ databases">
        <title>Fulvivirga kasyanovii gen. nov., sp nov., a novel member of the phylum Bacteroidetes isolated from seawater in a mussel farm.</title>
        <authorList>
            <person name="Zhao L.-H."/>
            <person name="Wang Z.-J."/>
        </authorList>
    </citation>
    <scope>NUCLEOTIDE SEQUENCE</scope>
    <source>
        <strain evidence="2">29W222</strain>
    </source>
</reference>
<gene>
    <name evidence="2" type="ORF">JMN32_18220</name>
</gene>
<accession>A0A937G4F8</accession>
<feature type="domain" description="DUF2326" evidence="1">
    <location>
        <begin position="37"/>
        <end position="174"/>
    </location>
</feature>
<organism evidence="2 3">
    <name type="scientific">Fulvivirga marina</name>
    <dbReference type="NCBI Taxonomy" id="2494733"/>
    <lineage>
        <taxon>Bacteria</taxon>
        <taxon>Pseudomonadati</taxon>
        <taxon>Bacteroidota</taxon>
        <taxon>Cytophagia</taxon>
        <taxon>Cytophagales</taxon>
        <taxon>Fulvivirgaceae</taxon>
        <taxon>Fulvivirga</taxon>
    </lineage>
</organism>